<protein>
    <submittedName>
        <fullName evidence="1">Uncharacterized protein</fullName>
    </submittedName>
</protein>
<sequence>MRDCYARKIKEGDQFNKNDVNYLCVKEKENLGKCSEEEQSKKRKVEKRPYKNLRLERGVDRSETKKRQTVLDELEGEYPEVFQPDGGIAYCQLEKCKIATEK</sequence>
<accession>A0A9P6GV65</accession>
<dbReference type="EMBL" id="SBJO01000679">
    <property type="protein sequence ID" value="KAF9758231.1"/>
    <property type="molecule type" value="Genomic_DNA"/>
</dbReference>
<name>A0A9P6GV65_9MICR</name>
<gene>
    <name evidence="1" type="ORF">NGRA_3218</name>
</gene>
<reference evidence="1 2" key="1">
    <citation type="journal article" date="2020" name="Genome Biol. Evol.">
        <title>Comparative genomics of strictly vertically transmitted, feminizing microsporidia endosymbionts of amphipod crustaceans.</title>
        <authorList>
            <person name="Cormier A."/>
            <person name="Chebbi M.A."/>
            <person name="Giraud I."/>
            <person name="Wattier R."/>
            <person name="Teixeira M."/>
            <person name="Gilbert C."/>
            <person name="Rigaud T."/>
            <person name="Cordaux R."/>
        </authorList>
    </citation>
    <scope>NUCLEOTIDE SEQUENCE [LARGE SCALE GENOMIC DNA]</scope>
    <source>
        <strain evidence="1 2">Ou3-Ou53</strain>
    </source>
</reference>
<evidence type="ECO:0000313" key="2">
    <source>
        <dbReference type="Proteomes" id="UP000740883"/>
    </source>
</evidence>
<dbReference type="Proteomes" id="UP000740883">
    <property type="component" value="Unassembled WGS sequence"/>
</dbReference>
<evidence type="ECO:0000313" key="1">
    <source>
        <dbReference type="EMBL" id="KAF9758231.1"/>
    </source>
</evidence>
<comment type="caution">
    <text evidence="1">The sequence shown here is derived from an EMBL/GenBank/DDBJ whole genome shotgun (WGS) entry which is preliminary data.</text>
</comment>
<organism evidence="1 2">
    <name type="scientific">Nosema granulosis</name>
    <dbReference type="NCBI Taxonomy" id="83296"/>
    <lineage>
        <taxon>Eukaryota</taxon>
        <taxon>Fungi</taxon>
        <taxon>Fungi incertae sedis</taxon>
        <taxon>Microsporidia</taxon>
        <taxon>Nosematidae</taxon>
        <taxon>Nosema</taxon>
    </lineage>
</organism>
<keyword evidence="2" id="KW-1185">Reference proteome</keyword>
<dbReference type="AlphaFoldDB" id="A0A9P6GV65"/>
<proteinExistence type="predicted"/>